<evidence type="ECO:0000313" key="2">
    <source>
        <dbReference type="EMBL" id="VDN18963.1"/>
    </source>
</evidence>
<dbReference type="AlphaFoldDB" id="A0A183DS84"/>
<feature type="region of interest" description="Disordered" evidence="1">
    <location>
        <begin position="17"/>
        <end position="41"/>
    </location>
</feature>
<evidence type="ECO:0000313" key="3">
    <source>
        <dbReference type="Proteomes" id="UP000271098"/>
    </source>
</evidence>
<proteinExistence type="predicted"/>
<dbReference type="WBParaSite" id="GPUH_0001158901-mRNA-1">
    <property type="protein sequence ID" value="GPUH_0001158901-mRNA-1"/>
    <property type="gene ID" value="GPUH_0001158901"/>
</dbReference>
<evidence type="ECO:0000313" key="4">
    <source>
        <dbReference type="WBParaSite" id="GPUH_0001158901-mRNA-1"/>
    </source>
</evidence>
<dbReference type="EMBL" id="UYRT01078646">
    <property type="protein sequence ID" value="VDN18963.1"/>
    <property type="molecule type" value="Genomic_DNA"/>
</dbReference>
<accession>A0A183DS84</accession>
<dbReference type="Proteomes" id="UP000271098">
    <property type="component" value="Unassembled WGS sequence"/>
</dbReference>
<reference evidence="2 3" key="2">
    <citation type="submission" date="2018-11" db="EMBL/GenBank/DDBJ databases">
        <authorList>
            <consortium name="Pathogen Informatics"/>
        </authorList>
    </citation>
    <scope>NUCLEOTIDE SEQUENCE [LARGE SCALE GENOMIC DNA]</scope>
</reference>
<reference evidence="4" key="1">
    <citation type="submission" date="2016-06" db="UniProtKB">
        <authorList>
            <consortium name="WormBaseParasite"/>
        </authorList>
    </citation>
    <scope>IDENTIFICATION</scope>
</reference>
<evidence type="ECO:0000256" key="1">
    <source>
        <dbReference type="SAM" id="MobiDB-lite"/>
    </source>
</evidence>
<sequence length="74" mass="7880">MVVCSEKGDELVERILGASEEQQTRSLVSEPEKSGRSGSSERLLAHLLVGNALDSNAIRARSGSHSDEVGESNI</sequence>
<protein>
    <submittedName>
        <fullName evidence="2 4">Uncharacterized protein</fullName>
    </submittedName>
</protein>
<name>A0A183DS84_9BILA</name>
<organism evidence="4">
    <name type="scientific">Gongylonema pulchrum</name>
    <dbReference type="NCBI Taxonomy" id="637853"/>
    <lineage>
        <taxon>Eukaryota</taxon>
        <taxon>Metazoa</taxon>
        <taxon>Ecdysozoa</taxon>
        <taxon>Nematoda</taxon>
        <taxon>Chromadorea</taxon>
        <taxon>Rhabditida</taxon>
        <taxon>Spirurina</taxon>
        <taxon>Spiruromorpha</taxon>
        <taxon>Spiruroidea</taxon>
        <taxon>Gongylonematidae</taxon>
        <taxon>Gongylonema</taxon>
    </lineage>
</organism>
<gene>
    <name evidence="2" type="ORF">GPUH_LOCUS11575</name>
</gene>
<keyword evidence="3" id="KW-1185">Reference proteome</keyword>